<name>A0A9P0AU40_BRAAE</name>
<keyword evidence="6" id="KW-1185">Reference proteome</keyword>
<evidence type="ECO:0000256" key="4">
    <source>
        <dbReference type="SAM" id="MobiDB-lite"/>
    </source>
</evidence>
<dbReference type="InterPro" id="IPR038322">
    <property type="entry name" value="Pex19_C_sf"/>
</dbReference>
<feature type="compositionally biased region" description="Polar residues" evidence="4">
    <location>
        <begin position="41"/>
        <end position="53"/>
    </location>
</feature>
<evidence type="ECO:0000256" key="2">
    <source>
        <dbReference type="ARBA" id="ARBA00029688"/>
    </source>
</evidence>
<keyword evidence="3" id="KW-0175">Coiled coil</keyword>
<dbReference type="GO" id="GO:0005778">
    <property type="term" value="C:peroxisomal membrane"/>
    <property type="evidence" value="ECO:0007669"/>
    <property type="project" value="TreeGrafter"/>
</dbReference>
<dbReference type="OrthoDB" id="21292at2759"/>
<dbReference type="PANTHER" id="PTHR12774:SF2">
    <property type="entry name" value="PEROXISOMAL BIOGENESIS FACTOR 19"/>
    <property type="match status" value="1"/>
</dbReference>
<feature type="compositionally biased region" description="Basic and acidic residues" evidence="4">
    <location>
        <begin position="1"/>
        <end position="17"/>
    </location>
</feature>
<dbReference type="GO" id="GO:0033328">
    <property type="term" value="F:peroxisome membrane targeting sequence binding"/>
    <property type="evidence" value="ECO:0007669"/>
    <property type="project" value="TreeGrafter"/>
</dbReference>
<feature type="coiled-coil region" evidence="3">
    <location>
        <begin position="202"/>
        <end position="232"/>
    </location>
</feature>
<evidence type="ECO:0000256" key="1">
    <source>
        <dbReference type="ARBA" id="ARBA00006326"/>
    </source>
</evidence>
<comment type="similarity">
    <text evidence="1">Belongs to the peroxin-19 family.</text>
</comment>
<dbReference type="Proteomes" id="UP001154078">
    <property type="component" value="Chromosome 11"/>
</dbReference>
<proteinExistence type="inferred from homology"/>
<dbReference type="Pfam" id="PF04614">
    <property type="entry name" value="Pex19"/>
    <property type="match status" value="1"/>
</dbReference>
<feature type="region of interest" description="Disordered" evidence="4">
    <location>
        <begin position="250"/>
        <end position="281"/>
    </location>
</feature>
<accession>A0A9P0AU40</accession>
<feature type="region of interest" description="Disordered" evidence="4">
    <location>
        <begin position="1"/>
        <end position="62"/>
    </location>
</feature>
<dbReference type="Gene3D" id="1.20.120.900">
    <property type="entry name" value="Pex19, mPTS binding domain"/>
    <property type="match status" value="1"/>
</dbReference>
<organism evidence="5 6">
    <name type="scientific">Brassicogethes aeneus</name>
    <name type="common">Rape pollen beetle</name>
    <name type="synonym">Meligethes aeneus</name>
    <dbReference type="NCBI Taxonomy" id="1431903"/>
    <lineage>
        <taxon>Eukaryota</taxon>
        <taxon>Metazoa</taxon>
        <taxon>Ecdysozoa</taxon>
        <taxon>Arthropoda</taxon>
        <taxon>Hexapoda</taxon>
        <taxon>Insecta</taxon>
        <taxon>Pterygota</taxon>
        <taxon>Neoptera</taxon>
        <taxon>Endopterygota</taxon>
        <taxon>Coleoptera</taxon>
        <taxon>Polyphaga</taxon>
        <taxon>Cucujiformia</taxon>
        <taxon>Nitidulidae</taxon>
        <taxon>Meligethinae</taxon>
        <taxon>Brassicogethes</taxon>
    </lineage>
</organism>
<evidence type="ECO:0000256" key="3">
    <source>
        <dbReference type="SAM" id="Coils"/>
    </source>
</evidence>
<dbReference type="GO" id="GO:0045046">
    <property type="term" value="P:protein import into peroxisome membrane"/>
    <property type="evidence" value="ECO:0007669"/>
    <property type="project" value="TreeGrafter"/>
</dbReference>
<sequence>MSDKKDEKVENVDKELSDLLDSALEDFTTTKDEPKKDSKEIGTTSNTENNVPEQWTEDFIQQAASQFEANFSNLLAGGDPNAQVTPEFIQQKLQQMAEAAQQVLENPAQVNETTTDFGQSISQAIQGLNQGAEGLQNPFSEDDLMKIFGNPEGGTNDLLPFMQGMMQGLLSKEVLGPSLKDFVARLPEYLEKNKDTISAEDKERYLNQKKLMEEVLQELDKEEESQNAEEKKETFSKVLALMQKLQDYGQPPSELVGDVETPFNFDPSGNPTAPPQDCCIM</sequence>
<dbReference type="PANTHER" id="PTHR12774">
    <property type="entry name" value="PEROXISOMAL BIOGENESIS FACTOR 19"/>
    <property type="match status" value="1"/>
</dbReference>
<evidence type="ECO:0000313" key="5">
    <source>
        <dbReference type="EMBL" id="CAH0549640.1"/>
    </source>
</evidence>
<dbReference type="EMBL" id="OV121142">
    <property type="protein sequence ID" value="CAH0549640.1"/>
    <property type="molecule type" value="Genomic_DNA"/>
</dbReference>
<feature type="compositionally biased region" description="Basic and acidic residues" evidence="4">
    <location>
        <begin position="28"/>
        <end position="40"/>
    </location>
</feature>
<dbReference type="AlphaFoldDB" id="A0A9P0AU40"/>
<gene>
    <name evidence="5" type="ORF">MELIAE_LOCUS2729</name>
</gene>
<protein>
    <recommendedName>
        <fullName evidence="2">Peroxin-19</fullName>
    </recommendedName>
</protein>
<evidence type="ECO:0000313" key="6">
    <source>
        <dbReference type="Proteomes" id="UP001154078"/>
    </source>
</evidence>
<dbReference type="InterPro" id="IPR006708">
    <property type="entry name" value="Pex19"/>
</dbReference>
<reference evidence="5" key="1">
    <citation type="submission" date="2021-12" db="EMBL/GenBank/DDBJ databases">
        <authorList>
            <person name="King R."/>
        </authorList>
    </citation>
    <scope>NUCLEOTIDE SEQUENCE</scope>
</reference>